<dbReference type="AlphaFoldDB" id="A0A520S6K2"/>
<dbReference type="InterPro" id="IPR000683">
    <property type="entry name" value="Gfo/Idh/MocA-like_OxRdtase_N"/>
</dbReference>
<proteinExistence type="predicted"/>
<dbReference type="Pfam" id="PF01408">
    <property type="entry name" value="GFO_IDH_MocA"/>
    <property type="match status" value="1"/>
</dbReference>
<dbReference type="EMBL" id="SHAH01000006">
    <property type="protein sequence ID" value="RZO78074.1"/>
    <property type="molecule type" value="Genomic_DNA"/>
</dbReference>
<dbReference type="InterPro" id="IPR036291">
    <property type="entry name" value="NAD(P)-bd_dom_sf"/>
</dbReference>
<evidence type="ECO:0000313" key="4">
    <source>
        <dbReference type="Proteomes" id="UP000320404"/>
    </source>
</evidence>
<dbReference type="SUPFAM" id="SSF51735">
    <property type="entry name" value="NAD(P)-binding Rossmann-fold domains"/>
    <property type="match status" value="1"/>
</dbReference>
<dbReference type="Gene3D" id="3.40.50.720">
    <property type="entry name" value="NAD(P)-binding Rossmann-like Domain"/>
    <property type="match status" value="1"/>
</dbReference>
<evidence type="ECO:0000259" key="1">
    <source>
        <dbReference type="Pfam" id="PF01408"/>
    </source>
</evidence>
<reference evidence="3 4" key="1">
    <citation type="submission" date="2019-02" db="EMBL/GenBank/DDBJ databases">
        <title>Prokaryotic population dynamics and viral predation in marine succession experiment using metagenomics: the confinement effect.</title>
        <authorList>
            <person name="Haro-Moreno J.M."/>
            <person name="Rodriguez-Valera F."/>
            <person name="Lopez-Perez M."/>
        </authorList>
    </citation>
    <scope>NUCLEOTIDE SEQUENCE [LARGE SCALE GENOMIC DNA]</scope>
    <source>
        <strain evidence="3">MED-G158</strain>
    </source>
</reference>
<sequence length="400" mass="44453">MTRSHFYNETSTERAERVKDYSAQGEPGFKLLIVGCGMIGREHMRVATLLGRARIHGVYDVDANSISLAQEEFAKYSAQPFQVYQDLQTGCADPEVDAIFICTPNFTHFDVLQQIKHSGKPLFIEKPMATRLQDARSMLLLAQDYPGIIQLGMQYRYKSQYLDAFHEVKQQGSLGAIKTVTMSEYRPPFLDKVKQWNKFNEYSGGTLVEKCCHYFDLINLMAGARVETVYAMSGQAVNFVDFEYEGRQSDIDDHALVVMRYSNGVKASFTLNMFSQELYEELGVTGEKGRILATERSSFTAGTRSKASIMVEVAGHPAYTGLDVTYPDPIEPSGHHGATFFEHEAFIDQLEGKAQDSATCEQGLWAMLVASAAQHSAATGEVVAAKDYATAQGLADVLAW</sequence>
<name>A0A520S6K2_9GAMM</name>
<dbReference type="Pfam" id="PF02894">
    <property type="entry name" value="GFO_IDH_MocA_C"/>
    <property type="match status" value="1"/>
</dbReference>
<dbReference type="Proteomes" id="UP000320404">
    <property type="component" value="Unassembled WGS sequence"/>
</dbReference>
<comment type="caution">
    <text evidence="3">The sequence shown here is derived from an EMBL/GenBank/DDBJ whole genome shotgun (WGS) entry which is preliminary data.</text>
</comment>
<dbReference type="PANTHER" id="PTHR43593">
    <property type="match status" value="1"/>
</dbReference>
<feature type="domain" description="Gfo/Idh/MocA-like oxidoreductase N-terminal" evidence="1">
    <location>
        <begin position="29"/>
        <end position="150"/>
    </location>
</feature>
<feature type="domain" description="Gfo/Idh/MocA-like oxidoreductase C-terminal" evidence="2">
    <location>
        <begin position="171"/>
        <end position="383"/>
    </location>
</feature>
<evidence type="ECO:0000259" key="2">
    <source>
        <dbReference type="Pfam" id="PF02894"/>
    </source>
</evidence>
<evidence type="ECO:0000313" key="3">
    <source>
        <dbReference type="EMBL" id="RZO78074.1"/>
    </source>
</evidence>
<dbReference type="Gene3D" id="3.30.360.10">
    <property type="entry name" value="Dihydrodipicolinate Reductase, domain 2"/>
    <property type="match status" value="1"/>
</dbReference>
<accession>A0A520S6K2</accession>
<dbReference type="InterPro" id="IPR050424">
    <property type="entry name" value="Gfo-Idh-MocA_inositol_DH"/>
</dbReference>
<gene>
    <name evidence="3" type="ORF">EVA69_00870</name>
</gene>
<dbReference type="SUPFAM" id="SSF55347">
    <property type="entry name" value="Glyceraldehyde-3-phosphate dehydrogenase-like, C-terminal domain"/>
    <property type="match status" value="1"/>
</dbReference>
<dbReference type="InterPro" id="IPR004104">
    <property type="entry name" value="Gfo/Idh/MocA-like_OxRdtase_C"/>
</dbReference>
<dbReference type="GO" id="GO:0000166">
    <property type="term" value="F:nucleotide binding"/>
    <property type="evidence" value="ECO:0007669"/>
    <property type="project" value="InterPro"/>
</dbReference>
<dbReference type="PANTHER" id="PTHR43593:SF1">
    <property type="entry name" value="INOSITOL 2-DEHYDROGENASE"/>
    <property type="match status" value="1"/>
</dbReference>
<protein>
    <submittedName>
        <fullName evidence="3">Gfo/Idh/MocA family oxidoreductase</fullName>
    </submittedName>
</protein>
<organism evidence="3 4">
    <name type="scientific">OM182 bacterium</name>
    <dbReference type="NCBI Taxonomy" id="2510334"/>
    <lineage>
        <taxon>Bacteria</taxon>
        <taxon>Pseudomonadati</taxon>
        <taxon>Pseudomonadota</taxon>
        <taxon>Gammaproteobacteria</taxon>
        <taxon>OMG group</taxon>
        <taxon>OM182 clade</taxon>
    </lineage>
</organism>